<sequence length="728" mass="81762">MNTSVEEWTSYIDHRRSHARCHERDPSRHSCSAWRLHQPHPPLEPNRNRAQPISSKSPKLEVVNPTNMPDFNPPTHFSSNPIQTKNDLAKFLTDLLDPLAAHTSPGGARIHLGHTGTHYDEAAAQLEGFSRPIWGLASLLGGGGEYPGAQRWLDGFKNGTDPEKEGEFWGNMKDKDQRMVECSAIGFAVAVAKEKLWDPLDEDTKKRFGDWLGGMNDKQMPNTNWLWFRVFANLGLMKAGSPRFDAQRMKADLDHLDTFYIGEGWSRDGPEGVVQLDYYSSSFAIQFAQLAYSKLAQKEDPERCEEYRNRARKFALDFVHYFDEEGRPIPFGRSMTYRFAMSSFWGALAFADVELPAPLTWGVIKGLQLRNIRYWVKQPGAYYPDGTVTIGYVYPNHNMTENYNSPGSPYWCCKSFVTLALPETHPFWVAKEEPYPESLKGTIKILKNPLHIMTNVGGHTYLLSSGQQCSYPVKQSAAKYGKLAYSSAFGYSVPVGNGTLEELGGDNTLALSDDAGETWKCRRETKEARFEGDKWLRSMWYPWKDVEVETWLVPPQPETSPLWHLRVHRIRTGRKLWSAEGGFAIYGQGQDGRALAPTAKDNEDFGTVEEGGEGRAASQAGVSGIVDLDLHHAISSAHPSDLRRGRALRTDANTNLMVPRAILPTLLAEHEPTTTDRSDGRKDIWLVTGVFALPSVGEEEGAKGWLTEWARRPTVPEEILTLIGESLL</sequence>
<evidence type="ECO:0000313" key="1">
    <source>
        <dbReference type="EMBL" id="TFK69347.1"/>
    </source>
</evidence>
<name>A0ACD3AUU2_9AGAR</name>
<keyword evidence="2" id="KW-1185">Reference proteome</keyword>
<accession>A0ACD3AUU2</accession>
<proteinExistence type="predicted"/>
<reference evidence="1 2" key="1">
    <citation type="journal article" date="2019" name="Nat. Ecol. Evol.">
        <title>Megaphylogeny resolves global patterns of mushroom evolution.</title>
        <authorList>
            <person name="Varga T."/>
            <person name="Krizsan K."/>
            <person name="Foldi C."/>
            <person name="Dima B."/>
            <person name="Sanchez-Garcia M."/>
            <person name="Sanchez-Ramirez S."/>
            <person name="Szollosi G.J."/>
            <person name="Szarkandi J.G."/>
            <person name="Papp V."/>
            <person name="Albert L."/>
            <person name="Andreopoulos W."/>
            <person name="Angelini C."/>
            <person name="Antonin V."/>
            <person name="Barry K.W."/>
            <person name="Bougher N.L."/>
            <person name="Buchanan P."/>
            <person name="Buyck B."/>
            <person name="Bense V."/>
            <person name="Catcheside P."/>
            <person name="Chovatia M."/>
            <person name="Cooper J."/>
            <person name="Damon W."/>
            <person name="Desjardin D."/>
            <person name="Finy P."/>
            <person name="Geml J."/>
            <person name="Haridas S."/>
            <person name="Hughes K."/>
            <person name="Justo A."/>
            <person name="Karasinski D."/>
            <person name="Kautmanova I."/>
            <person name="Kiss B."/>
            <person name="Kocsube S."/>
            <person name="Kotiranta H."/>
            <person name="LaButti K.M."/>
            <person name="Lechner B.E."/>
            <person name="Liimatainen K."/>
            <person name="Lipzen A."/>
            <person name="Lukacs Z."/>
            <person name="Mihaltcheva S."/>
            <person name="Morgado L.N."/>
            <person name="Niskanen T."/>
            <person name="Noordeloos M.E."/>
            <person name="Ohm R.A."/>
            <person name="Ortiz-Santana B."/>
            <person name="Ovrebo C."/>
            <person name="Racz N."/>
            <person name="Riley R."/>
            <person name="Savchenko A."/>
            <person name="Shiryaev A."/>
            <person name="Soop K."/>
            <person name="Spirin V."/>
            <person name="Szebenyi C."/>
            <person name="Tomsovsky M."/>
            <person name="Tulloss R.E."/>
            <person name="Uehling J."/>
            <person name="Grigoriev I.V."/>
            <person name="Vagvolgyi C."/>
            <person name="Papp T."/>
            <person name="Martin F.M."/>
            <person name="Miettinen O."/>
            <person name="Hibbett D.S."/>
            <person name="Nagy L.G."/>
        </authorList>
    </citation>
    <scope>NUCLEOTIDE SEQUENCE [LARGE SCALE GENOMIC DNA]</scope>
    <source>
        <strain evidence="1 2">NL-1719</strain>
    </source>
</reference>
<protein>
    <submittedName>
        <fullName evidence="1">Uncharacterized protein</fullName>
    </submittedName>
</protein>
<dbReference type="Proteomes" id="UP000308600">
    <property type="component" value="Unassembled WGS sequence"/>
</dbReference>
<dbReference type="EMBL" id="ML208332">
    <property type="protein sequence ID" value="TFK69347.1"/>
    <property type="molecule type" value="Genomic_DNA"/>
</dbReference>
<evidence type="ECO:0000313" key="2">
    <source>
        <dbReference type="Proteomes" id="UP000308600"/>
    </source>
</evidence>
<gene>
    <name evidence="1" type="ORF">BDN72DRAFT_616247</name>
</gene>
<organism evidence="1 2">
    <name type="scientific">Pluteus cervinus</name>
    <dbReference type="NCBI Taxonomy" id="181527"/>
    <lineage>
        <taxon>Eukaryota</taxon>
        <taxon>Fungi</taxon>
        <taxon>Dikarya</taxon>
        <taxon>Basidiomycota</taxon>
        <taxon>Agaricomycotina</taxon>
        <taxon>Agaricomycetes</taxon>
        <taxon>Agaricomycetidae</taxon>
        <taxon>Agaricales</taxon>
        <taxon>Pluteineae</taxon>
        <taxon>Pluteaceae</taxon>
        <taxon>Pluteus</taxon>
    </lineage>
</organism>